<proteinExistence type="inferred from homology"/>
<gene>
    <name evidence="7" type="primary">uidA_2</name>
    <name evidence="7" type="ORF">BEI61_00725</name>
</gene>
<dbReference type="Gene3D" id="3.20.20.80">
    <property type="entry name" value="Glycosidases"/>
    <property type="match status" value="1"/>
</dbReference>
<dbReference type="Pfam" id="PF02836">
    <property type="entry name" value="Glyco_hydro_2_C"/>
    <property type="match status" value="1"/>
</dbReference>
<keyword evidence="2 7" id="KW-0378">Hydrolase</keyword>
<evidence type="ECO:0000256" key="3">
    <source>
        <dbReference type="ARBA" id="ARBA00023295"/>
    </source>
</evidence>
<organism evidence="7 8">
    <name type="scientific">Eisenbergiella tayi</name>
    <dbReference type="NCBI Taxonomy" id="1432052"/>
    <lineage>
        <taxon>Bacteria</taxon>
        <taxon>Bacillati</taxon>
        <taxon>Bacillota</taxon>
        <taxon>Clostridia</taxon>
        <taxon>Lachnospirales</taxon>
        <taxon>Lachnospiraceae</taxon>
        <taxon>Eisenbergiella</taxon>
    </lineage>
</organism>
<dbReference type="SUPFAM" id="SSF49785">
    <property type="entry name" value="Galactose-binding domain-like"/>
    <property type="match status" value="1"/>
</dbReference>
<evidence type="ECO:0000256" key="4">
    <source>
        <dbReference type="SAM" id="MobiDB-lite"/>
    </source>
</evidence>
<name>A0A1E3ALV4_9FIRM</name>
<dbReference type="InterPro" id="IPR006103">
    <property type="entry name" value="Glyco_hydro_2_cat"/>
</dbReference>
<comment type="caution">
    <text evidence="7">The sequence shown here is derived from an EMBL/GenBank/DDBJ whole genome shotgun (WGS) entry which is preliminary data.</text>
</comment>
<dbReference type="AlphaFoldDB" id="A0A1E3ALV4"/>
<dbReference type="Pfam" id="PF00703">
    <property type="entry name" value="Glyco_hydro_2"/>
    <property type="match status" value="1"/>
</dbReference>
<dbReference type="PANTHER" id="PTHR42732:SF1">
    <property type="entry name" value="BETA-MANNOSIDASE"/>
    <property type="match status" value="1"/>
</dbReference>
<feature type="region of interest" description="Disordered" evidence="4">
    <location>
        <begin position="561"/>
        <end position="584"/>
    </location>
</feature>
<evidence type="ECO:0000313" key="8">
    <source>
        <dbReference type="Proteomes" id="UP000094067"/>
    </source>
</evidence>
<dbReference type="Gene3D" id="2.60.40.10">
    <property type="entry name" value="Immunoglobulins"/>
    <property type="match status" value="1"/>
</dbReference>
<keyword evidence="3 7" id="KW-0326">Glycosidase</keyword>
<dbReference type="InterPro" id="IPR017853">
    <property type="entry name" value="GH"/>
</dbReference>
<dbReference type="SUPFAM" id="SSF49303">
    <property type="entry name" value="beta-Galactosidase/glucuronidase domain"/>
    <property type="match status" value="1"/>
</dbReference>
<accession>A0A1E3ALV4</accession>
<dbReference type="PANTHER" id="PTHR42732">
    <property type="entry name" value="BETA-GALACTOSIDASE"/>
    <property type="match status" value="1"/>
</dbReference>
<feature type="domain" description="Glycoside hydrolase family 2 catalytic" evidence="6">
    <location>
        <begin position="259"/>
        <end position="501"/>
    </location>
</feature>
<dbReference type="Proteomes" id="UP000094067">
    <property type="component" value="Unassembled WGS sequence"/>
</dbReference>
<comment type="similarity">
    <text evidence="1">Belongs to the glycosyl hydrolase 2 family.</text>
</comment>
<dbReference type="InterPro" id="IPR023230">
    <property type="entry name" value="Glyco_hydro_2_CS"/>
</dbReference>
<dbReference type="RefSeq" id="WP_069151270.1">
    <property type="nucleotide sequence ID" value="NZ_MCGH01000001.1"/>
</dbReference>
<dbReference type="PRINTS" id="PR00132">
    <property type="entry name" value="GLHYDRLASE2"/>
</dbReference>
<evidence type="ECO:0000256" key="2">
    <source>
        <dbReference type="ARBA" id="ARBA00022801"/>
    </source>
</evidence>
<dbReference type="PATRIC" id="fig|1432052.4.peg.822"/>
<evidence type="ECO:0000259" key="5">
    <source>
        <dbReference type="Pfam" id="PF00703"/>
    </source>
</evidence>
<dbReference type="InterPro" id="IPR036156">
    <property type="entry name" value="Beta-gal/glucu_dom_sf"/>
</dbReference>
<evidence type="ECO:0000259" key="6">
    <source>
        <dbReference type="Pfam" id="PF02836"/>
    </source>
</evidence>
<dbReference type="EMBL" id="MCGH01000001">
    <property type="protein sequence ID" value="ODM09096.1"/>
    <property type="molecule type" value="Genomic_DNA"/>
</dbReference>
<dbReference type="EC" id="3.2.1.31" evidence="7"/>
<reference evidence="7 8" key="1">
    <citation type="submission" date="2016-07" db="EMBL/GenBank/DDBJ databases">
        <title>Characterization of isolates of Eisenbergiella tayi derived from blood cultures, using whole genome sequencing.</title>
        <authorList>
            <person name="Burdz T."/>
            <person name="Wiebe D."/>
            <person name="Huynh C."/>
            <person name="Bernard K."/>
        </authorList>
    </citation>
    <scope>NUCLEOTIDE SEQUENCE [LARGE SCALE GENOMIC DNA]</scope>
    <source>
        <strain evidence="7 8">NML 110608</strain>
    </source>
</reference>
<evidence type="ECO:0000256" key="1">
    <source>
        <dbReference type="ARBA" id="ARBA00007401"/>
    </source>
</evidence>
<sequence length="584" mass="66966">MIRTFQTTTIRTQQELTEHLWEFEALEGDKAGEKRKVALPSCVECLPGYENYRGKAAFRTDFTVPGESGNIRLCFKGISHTAEIYLDGAPAGSHYNAYTPFELVINGLAPGSIHRLEVTADNSYSEKSALHIPNDYESYLGITRPVLLESVSDCFMEWVHITPIWEAEGWKARIEASLRNTAASPFCGKLEVSLCDACFSIPDLTVPSGECRVVGLQTDFLRAEAWSPENPCLTTVRTVLYRDGKAVDDCLERTGFRTVEVKENQILLNGRPLYIKGFCRHEDHGLFGCAIPYTAMDYDLNLLSDLGANSVRTSHYPNDERFLDLCDEKGILVWEENHARGLSEEQMRNPFFERQCEDCIREMITAHYNHPSIYIWGILNECANHTPYGASCYEKQFALIRKLDASRPRTTASCRFKLDLTIQTPEVKAYNIYPEWYHDRRTEEFAADLYDWIREKCGGEVPFLISEIGAGAIYGWRDNRRTKWSEDYQAEALEKQIRGVFGLECCNGLYLWQFCDTRVSEEWFGPRPRTMNNKGVVDEPRRKKLSYDVVKHLFKEKGNYRDARQEKTAEVPGSTEGRNRNENY</sequence>
<dbReference type="InterPro" id="IPR008979">
    <property type="entry name" value="Galactose-bd-like_sf"/>
</dbReference>
<evidence type="ECO:0000313" key="7">
    <source>
        <dbReference type="EMBL" id="ODM09096.1"/>
    </source>
</evidence>
<dbReference type="InterPro" id="IPR006102">
    <property type="entry name" value="Ig-like_GH2"/>
</dbReference>
<dbReference type="SUPFAM" id="SSF51445">
    <property type="entry name" value="(Trans)glycosidases"/>
    <property type="match status" value="1"/>
</dbReference>
<feature type="domain" description="Glycoside hydrolase family 2 immunoglobulin-like beta-sandwich" evidence="5">
    <location>
        <begin position="156"/>
        <end position="257"/>
    </location>
</feature>
<dbReference type="GO" id="GO:0005975">
    <property type="term" value="P:carbohydrate metabolic process"/>
    <property type="evidence" value="ECO:0007669"/>
    <property type="project" value="InterPro"/>
</dbReference>
<dbReference type="InterPro" id="IPR051913">
    <property type="entry name" value="GH2_Domain-Containing"/>
</dbReference>
<dbReference type="Gene3D" id="2.60.120.260">
    <property type="entry name" value="Galactose-binding domain-like"/>
    <property type="match status" value="1"/>
</dbReference>
<protein>
    <submittedName>
        <fullName evidence="7">Beta-glucuronidase</fullName>
        <ecNumber evidence="7">3.2.1.31</ecNumber>
    </submittedName>
</protein>
<dbReference type="PROSITE" id="PS00719">
    <property type="entry name" value="GLYCOSYL_HYDROL_F2_1"/>
    <property type="match status" value="1"/>
</dbReference>
<dbReference type="InterPro" id="IPR013783">
    <property type="entry name" value="Ig-like_fold"/>
</dbReference>
<dbReference type="InterPro" id="IPR006101">
    <property type="entry name" value="Glyco_hydro_2"/>
</dbReference>
<dbReference type="GO" id="GO:0004566">
    <property type="term" value="F:beta-glucuronidase activity"/>
    <property type="evidence" value="ECO:0007669"/>
    <property type="project" value="UniProtKB-EC"/>
</dbReference>